<dbReference type="PANTHER" id="PTHR11647:SF50">
    <property type="entry name" value="DIHYDROPYRIMIDINASE"/>
    <property type="match status" value="1"/>
</dbReference>
<dbReference type="GO" id="GO:0005829">
    <property type="term" value="C:cytosol"/>
    <property type="evidence" value="ECO:0007669"/>
    <property type="project" value="TreeGrafter"/>
</dbReference>
<comment type="caution">
    <text evidence="6">The sequence shown here is derived from an EMBL/GenBank/DDBJ whole genome shotgun (WGS) entry which is preliminary data.</text>
</comment>
<sequence length="1221" mass="134991">MELDPQAAQTWLQEARVTSGLSDFFCGELRSPLISSNARQRLLIKGGKVVNDDLSVMADVYVEDGVVQQVGPNLNLEPSPGLVVLDATNKLVIPGGIDTHTHMEFPFMGSRSKDDFYTGTKAAIAGGTTMIIDFAIPQKGCSLTEAFDTWKSWADPKVCCDYSLHVAVTWWSNKVKQEMESLVENKGVNSFKMFMAYKDIYMVNDEELYEAFSCCKELGAVAQVHAENGELIAQGAKKMLAMGITGPEGHELCRPEEVEAEATQRAITIANAVNCPLYVVHVMSKSSAKVIRKVVYGEPIAASLGTDGTNYWNKDWAHAAAYVMGPPLRPDPSTPGFLMNLLANGDLSVTGTDNCTFDICQKALGKDDFTKIPNGVNGVEDRMSVIWEKGVHSGKMDENRFVAVTSTNAAKIFNLYPKKGRIAVGSDADIVIWDPKATRKISAKTHHQANNFNIFEGMVCHGVPVVTVSRGKVVYEGGVFNVTAGEGKYVSRPPFPPYVYKRVRQREQLVVQSPFTINRERDASATFLSLHQDFTQRQEQKSNLGDLIPACFHPHHLPEEASYRQYVFIAGTQLSTRETHGYGANSHTCSASLFILKHQRVNLCRAAVLAPWLHWATGGQGRFRVSAAKCGGRHYHAQQRLLYFVSSSDPLILTFHFRDEGQEHQHVSLNYLHKTIRETEEIAEQLAEETAEDKQTPRLPLVIVQEQMEENKNKKRSGENENLGKLKLLFSLALTSIHSYPRRIVYQFEGQTKQYLIVLTVEGGVGAPHGCLQTKTRWQALAIALSAALSQQKTMTDKPLKARLSLPHCASTLEASLNSVQLLPLSSAQLRSDLAGLGLASAALLPAAAFSNSAAGQALDEQEGNGQQRTGRQGRADPDNLPDGQREAKMSHMQGCLPFLPPETTPAVMLWVIVKNILNVAGHHNTCASSNKSIPAIFQSTRKEEQNTKTTQPHEGEHGSICGEQPPGRKELVKQPVHTAQGWGMKHSFSRWRSWVRGSGGGVCSTASSVPAFLGSIMKKEMFTILKSSRASKPCQQILYLCDQTVKHSTNFTAVLRRSFYMVEIFTQLWKHDILLPYGMLAGVILKTNFPKELLWQGVWVYAMYDFFPGVYGHCSIFILQGIQQKNKSPIKNPATLLFFNTEYFNDPLTAHPHKLLTVPHFLGSRWMPAGWWWLREDNIPSVGGILSLANISCWGCLVPGTSLLMLSTIGHCKMGGTDSL</sequence>
<feature type="compositionally biased region" description="Basic and acidic residues" evidence="4">
    <location>
        <begin position="946"/>
        <end position="958"/>
    </location>
</feature>
<dbReference type="Proteomes" id="UP000618051">
    <property type="component" value="Unassembled WGS sequence"/>
</dbReference>
<dbReference type="InterPro" id="IPR011778">
    <property type="entry name" value="Hydantoinase/dihydroPyrase"/>
</dbReference>
<proteinExistence type="inferred from homology"/>
<feature type="region of interest" description="Disordered" evidence="4">
    <location>
        <begin position="946"/>
        <end position="968"/>
    </location>
</feature>
<protein>
    <recommendedName>
        <fullName evidence="5">Amidohydrolase-related domain-containing protein</fullName>
    </recommendedName>
</protein>
<dbReference type="GO" id="GO:0006208">
    <property type="term" value="P:pyrimidine nucleobase catabolic process"/>
    <property type="evidence" value="ECO:0007669"/>
    <property type="project" value="TreeGrafter"/>
</dbReference>
<reference evidence="7" key="3">
    <citation type="submission" date="2022-01" db="EMBL/GenBank/DDBJ databases">
        <authorList>
            <person name="Rubenstein D.R."/>
        </authorList>
    </citation>
    <scope>NUCLEOTIDE SEQUENCE</scope>
    <source>
        <strain evidence="7">SS15</strain>
        <tissue evidence="7">Liver</tissue>
    </source>
</reference>
<evidence type="ECO:0000259" key="5">
    <source>
        <dbReference type="Pfam" id="PF01979"/>
    </source>
</evidence>
<reference evidence="6" key="1">
    <citation type="submission" date="2020-10" db="EMBL/GenBank/DDBJ databases">
        <title>Feather gene expression reveals the developmental basis of iridescence in African starlings.</title>
        <authorList>
            <person name="Rubenstein D.R."/>
        </authorList>
    </citation>
    <scope>NUCLEOTIDE SEQUENCE</scope>
    <source>
        <strain evidence="6">SS15</strain>
        <tissue evidence="6">Liver</tissue>
    </source>
</reference>
<reference evidence="7 8" key="2">
    <citation type="journal article" date="2021" name="J. Hered.">
        <title>Feather Gene Expression Elucidates the Developmental Basis of Plumage Iridescence in African Starlings.</title>
        <authorList>
            <person name="Rubenstein D.R."/>
            <person name="Corvelo A."/>
            <person name="MacManes M.D."/>
            <person name="Maia R."/>
            <person name="Narzisi G."/>
            <person name="Rousaki A."/>
            <person name="Vandenabeele P."/>
            <person name="Shawkey M.D."/>
            <person name="Solomon J."/>
        </authorList>
    </citation>
    <scope>NUCLEOTIDE SEQUENCE [LARGE SCALE GENOMIC DNA]</scope>
    <source>
        <strain evidence="7">SS15</strain>
    </source>
</reference>
<dbReference type="NCBIfam" id="TIGR02033">
    <property type="entry name" value="D-hydantoinase"/>
    <property type="match status" value="1"/>
</dbReference>
<keyword evidence="8" id="KW-1185">Reference proteome</keyword>
<feature type="region of interest" description="Disordered" evidence="4">
    <location>
        <begin position="856"/>
        <end position="889"/>
    </location>
</feature>
<dbReference type="GO" id="GO:0004157">
    <property type="term" value="F:dihydropyrimidinase activity"/>
    <property type="evidence" value="ECO:0007669"/>
    <property type="project" value="TreeGrafter"/>
</dbReference>
<feature type="coiled-coil region" evidence="3">
    <location>
        <begin position="669"/>
        <end position="721"/>
    </location>
</feature>
<dbReference type="InterPro" id="IPR050378">
    <property type="entry name" value="Metallo-dep_Hydrolases_sf"/>
</dbReference>
<keyword evidence="3" id="KW-0175">Coiled coil</keyword>
<feature type="domain" description="Amidohydrolase-related" evidence="5">
    <location>
        <begin position="91"/>
        <end position="474"/>
    </location>
</feature>
<dbReference type="SUPFAM" id="SSF51556">
    <property type="entry name" value="Metallo-dependent hydrolases"/>
    <property type="match status" value="1"/>
</dbReference>
<name>A0A835NZW5_9PASS</name>
<dbReference type="EMBL" id="JADDUC020000001">
    <property type="protein sequence ID" value="KAI1243560.1"/>
    <property type="molecule type" value="Genomic_DNA"/>
</dbReference>
<gene>
    <name evidence="7" type="ORF">IHE44_0001190</name>
    <name evidence="6" type="ORF">IHE44_001013</name>
</gene>
<evidence type="ECO:0000313" key="6">
    <source>
        <dbReference type="EMBL" id="KAG0129417.1"/>
    </source>
</evidence>
<accession>A0A835NZW5</accession>
<dbReference type="Pfam" id="PF01979">
    <property type="entry name" value="Amidohydro_1"/>
    <property type="match status" value="1"/>
</dbReference>
<comment type="similarity">
    <text evidence="1">Belongs to the metallo-dependent hydrolases superfamily. Hydantoinase/dihydropyrimidinase family.</text>
</comment>
<dbReference type="EMBL" id="JADDUC010000012">
    <property type="protein sequence ID" value="KAG0129417.1"/>
    <property type="molecule type" value="Genomic_DNA"/>
</dbReference>
<feature type="modified residue" description="N6-carboxylysine" evidence="2">
    <location>
        <position position="192"/>
    </location>
</feature>
<dbReference type="AlphaFoldDB" id="A0A835NZW5"/>
<evidence type="ECO:0000256" key="2">
    <source>
        <dbReference type="PIRSR" id="PIRSR611778-50"/>
    </source>
</evidence>
<dbReference type="SUPFAM" id="SSF51338">
    <property type="entry name" value="Composite domain of metallo-dependent hydrolases"/>
    <property type="match status" value="2"/>
</dbReference>
<dbReference type="Gene3D" id="2.30.40.10">
    <property type="entry name" value="Urease, subunit C, domain 1"/>
    <property type="match status" value="1"/>
</dbReference>
<evidence type="ECO:0000313" key="7">
    <source>
        <dbReference type="EMBL" id="KAI1243560.1"/>
    </source>
</evidence>
<organism evidence="6">
    <name type="scientific">Lamprotornis superbus</name>
    <dbReference type="NCBI Taxonomy" id="245042"/>
    <lineage>
        <taxon>Eukaryota</taxon>
        <taxon>Metazoa</taxon>
        <taxon>Chordata</taxon>
        <taxon>Craniata</taxon>
        <taxon>Vertebrata</taxon>
        <taxon>Euteleostomi</taxon>
        <taxon>Archelosauria</taxon>
        <taxon>Archosauria</taxon>
        <taxon>Dinosauria</taxon>
        <taxon>Saurischia</taxon>
        <taxon>Theropoda</taxon>
        <taxon>Coelurosauria</taxon>
        <taxon>Aves</taxon>
        <taxon>Neognathae</taxon>
        <taxon>Neoaves</taxon>
        <taxon>Telluraves</taxon>
        <taxon>Australaves</taxon>
        <taxon>Passeriformes</taxon>
        <taxon>Sturnidae</taxon>
        <taxon>Lamprotornis</taxon>
    </lineage>
</organism>
<dbReference type="Gene3D" id="3.20.20.140">
    <property type="entry name" value="Metal-dependent hydrolases"/>
    <property type="match status" value="1"/>
</dbReference>
<evidence type="ECO:0000256" key="4">
    <source>
        <dbReference type="SAM" id="MobiDB-lite"/>
    </source>
</evidence>
<evidence type="ECO:0000256" key="1">
    <source>
        <dbReference type="ARBA" id="ARBA00008829"/>
    </source>
</evidence>
<dbReference type="PANTHER" id="PTHR11647">
    <property type="entry name" value="HYDRANTOINASE/DIHYDROPYRIMIDINASE FAMILY MEMBER"/>
    <property type="match status" value="1"/>
</dbReference>
<dbReference type="OrthoDB" id="10258955at2759"/>
<feature type="compositionally biased region" description="Basic and acidic residues" evidence="4">
    <location>
        <begin position="874"/>
        <end position="889"/>
    </location>
</feature>
<dbReference type="InterPro" id="IPR011059">
    <property type="entry name" value="Metal-dep_hydrolase_composite"/>
</dbReference>
<dbReference type="CDD" id="cd01314">
    <property type="entry name" value="D-HYD"/>
    <property type="match status" value="1"/>
</dbReference>
<evidence type="ECO:0000313" key="8">
    <source>
        <dbReference type="Proteomes" id="UP000618051"/>
    </source>
</evidence>
<dbReference type="InterPro" id="IPR006680">
    <property type="entry name" value="Amidohydro-rel"/>
</dbReference>
<evidence type="ECO:0000256" key="3">
    <source>
        <dbReference type="SAM" id="Coils"/>
    </source>
</evidence>
<dbReference type="FunFam" id="3.20.20.140:FF:000076">
    <property type="entry name" value="Dihydropyrimidinase like 2"/>
    <property type="match status" value="1"/>
</dbReference>
<dbReference type="InterPro" id="IPR032466">
    <property type="entry name" value="Metal_Hydrolase"/>
</dbReference>
<comment type="PTM">
    <text evidence="2">Carbamylation allows a single lysine to coordinate two divalent metal cations.</text>
</comment>